<organism evidence="1 2">
    <name type="scientific">Fluoribacter dumoffii</name>
    <dbReference type="NCBI Taxonomy" id="463"/>
    <lineage>
        <taxon>Bacteria</taxon>
        <taxon>Pseudomonadati</taxon>
        <taxon>Pseudomonadota</taxon>
        <taxon>Gammaproteobacteria</taxon>
        <taxon>Legionellales</taxon>
        <taxon>Legionellaceae</taxon>
        <taxon>Fluoribacter</taxon>
    </lineage>
</organism>
<evidence type="ECO:0000313" key="2">
    <source>
        <dbReference type="Proteomes" id="UP000254554"/>
    </source>
</evidence>
<keyword evidence="2" id="KW-1185">Reference proteome</keyword>
<reference evidence="1 2" key="1">
    <citation type="submission" date="2018-06" db="EMBL/GenBank/DDBJ databases">
        <authorList>
            <consortium name="Pathogen Informatics"/>
            <person name="Doyle S."/>
        </authorList>
    </citation>
    <scope>NUCLEOTIDE SEQUENCE [LARGE SCALE GENOMIC DNA]</scope>
    <source>
        <strain evidence="1 2">NCTC11370</strain>
    </source>
</reference>
<gene>
    <name evidence="1" type="ORF">NCTC11370_03088</name>
</gene>
<dbReference type="EMBL" id="UGGT01000001">
    <property type="protein sequence ID" value="STO22986.1"/>
    <property type="molecule type" value="Genomic_DNA"/>
</dbReference>
<dbReference type="RefSeq" id="WP_010655104.1">
    <property type="nucleotide sequence ID" value="NZ_JAPHOO010000002.1"/>
</dbReference>
<accession>A0A377GDV1</accession>
<dbReference type="InterPro" id="IPR045397">
    <property type="entry name" value="TumE-like"/>
</dbReference>
<dbReference type="Proteomes" id="UP000254554">
    <property type="component" value="Unassembled WGS sequence"/>
</dbReference>
<protein>
    <submittedName>
        <fullName evidence="1">Uncharacterized protein</fullName>
    </submittedName>
</protein>
<name>A0A377GDV1_9GAMM</name>
<dbReference type="AlphaFoldDB" id="A0A377GDV1"/>
<dbReference type="STRING" id="1094715.GCA_000236165_03074"/>
<dbReference type="Pfam" id="PF20126">
    <property type="entry name" value="TumE"/>
    <property type="match status" value="1"/>
</dbReference>
<sequence length="121" mass="14219">MNTIDHTLENLLELNGERIIIDESLGLWVKFEVIKTQSRQQGIKYSLTLHDKSNNRILGFDNSHEIKYGAKKGVSPERTFDHWHFDEKDQGRPYNYVNAGQLLEDFWNEVDKRLVSLKESK</sequence>
<evidence type="ECO:0000313" key="1">
    <source>
        <dbReference type="EMBL" id="STO22986.1"/>
    </source>
</evidence>
<dbReference type="OrthoDB" id="7451512at2"/>
<proteinExistence type="predicted"/>
<dbReference type="GeneID" id="93293961"/>